<comment type="caution">
    <text evidence="3">The sequence shown here is derived from an EMBL/GenBank/DDBJ whole genome shotgun (WGS) entry which is preliminary data.</text>
</comment>
<evidence type="ECO:0000259" key="2">
    <source>
        <dbReference type="Pfam" id="PF13439"/>
    </source>
</evidence>
<dbReference type="CDD" id="cd03801">
    <property type="entry name" value="GT4_PimA-like"/>
    <property type="match status" value="1"/>
</dbReference>
<dbReference type="PANTHER" id="PTHR12526">
    <property type="entry name" value="GLYCOSYLTRANSFERASE"/>
    <property type="match status" value="1"/>
</dbReference>
<sequence length="431" mass="49094">MENYNKMRTINIMEFRSTHTTGGGPDKTILVSAKQHNKERFNIIVVYLKGEDDTGFKITGMAKDMGLNFVEVNEKGKIDIKSINKINHLIKEHNIDILHAHDYKTDVFGCFLSKMNRGLILLTTAHGWIDFGPIKQRFYNWLDFQAIKRFHKVIAVCEANKEKLIKHGVDPNKITVIYNAIDVDEWKEYKGEEDIRRELLLKEDTPLVGAIGRISSEKGLDTLLESAVLVIKEVPEVRFLIAGKGEGEEEENRLKSYAKHLGIEKNIVFLGHRSDAKNIYNSLDVFALPSLTEGLANTLLEAQAMAKPVVATDVGGNGDVIIDGLNGFLLQPQDASKLSEKIVYLLKNKDAAKEMGKQGRQIICEKFSFKVRLERIEQLYIDLMKTDFLENYKTCNYSPQRHGELRETQKLTFWRNYSAFLQKCPPEGVLD</sequence>
<feature type="domain" description="Glycosyl transferase family 1" evidence="1">
    <location>
        <begin position="193"/>
        <end position="361"/>
    </location>
</feature>
<gene>
    <name evidence="3" type="ORF">COZ71_00835</name>
</gene>
<organism evidence="3 4">
    <name type="scientific">Candidatus Desantisbacteria bacterium CG_4_8_14_3_um_filter_40_12</name>
    <dbReference type="NCBI Taxonomy" id="1974545"/>
    <lineage>
        <taxon>Bacteria</taxon>
        <taxon>Candidatus Desantisiibacteriota</taxon>
    </lineage>
</organism>
<reference evidence="4" key="1">
    <citation type="submission" date="2017-09" db="EMBL/GenBank/DDBJ databases">
        <title>Depth-based differentiation of microbial function through sediment-hosted aquifers and enrichment of novel symbionts in the deep terrestrial subsurface.</title>
        <authorList>
            <person name="Probst A.J."/>
            <person name="Ladd B."/>
            <person name="Jarett J.K."/>
            <person name="Geller-Mcgrath D.E."/>
            <person name="Sieber C.M.K."/>
            <person name="Emerson J.B."/>
            <person name="Anantharaman K."/>
            <person name="Thomas B.C."/>
            <person name="Malmstrom R."/>
            <person name="Stieglmeier M."/>
            <person name="Klingl A."/>
            <person name="Woyke T."/>
            <person name="Ryan C.M."/>
            <person name="Banfield J.F."/>
        </authorList>
    </citation>
    <scope>NUCLEOTIDE SEQUENCE [LARGE SCALE GENOMIC DNA]</scope>
</reference>
<dbReference type="Pfam" id="PF00534">
    <property type="entry name" value="Glycos_transf_1"/>
    <property type="match status" value="1"/>
</dbReference>
<evidence type="ECO:0000259" key="1">
    <source>
        <dbReference type="Pfam" id="PF00534"/>
    </source>
</evidence>
<evidence type="ECO:0008006" key="5">
    <source>
        <dbReference type="Google" id="ProtNLM"/>
    </source>
</evidence>
<protein>
    <recommendedName>
        <fullName evidence="5">Glycosyltransferase family 1 protein</fullName>
    </recommendedName>
</protein>
<dbReference type="Pfam" id="PF13439">
    <property type="entry name" value="Glyco_transf_4"/>
    <property type="match status" value="1"/>
</dbReference>
<feature type="domain" description="Glycosyltransferase subfamily 4-like N-terminal" evidence="2">
    <location>
        <begin position="33"/>
        <end position="184"/>
    </location>
</feature>
<dbReference type="InterPro" id="IPR028098">
    <property type="entry name" value="Glyco_trans_4-like_N"/>
</dbReference>
<evidence type="ECO:0000313" key="3">
    <source>
        <dbReference type="EMBL" id="PIX17906.1"/>
    </source>
</evidence>
<dbReference type="AlphaFoldDB" id="A0A2M7JEV3"/>
<evidence type="ECO:0000313" key="4">
    <source>
        <dbReference type="Proteomes" id="UP000229297"/>
    </source>
</evidence>
<dbReference type="SUPFAM" id="SSF53756">
    <property type="entry name" value="UDP-Glycosyltransferase/glycogen phosphorylase"/>
    <property type="match status" value="1"/>
</dbReference>
<dbReference type="InterPro" id="IPR001296">
    <property type="entry name" value="Glyco_trans_1"/>
</dbReference>
<proteinExistence type="predicted"/>
<accession>A0A2M7JEV3</accession>
<dbReference type="Proteomes" id="UP000229297">
    <property type="component" value="Unassembled WGS sequence"/>
</dbReference>
<dbReference type="GO" id="GO:0016757">
    <property type="term" value="F:glycosyltransferase activity"/>
    <property type="evidence" value="ECO:0007669"/>
    <property type="project" value="InterPro"/>
</dbReference>
<dbReference type="EMBL" id="PFIC01000021">
    <property type="protein sequence ID" value="PIX17906.1"/>
    <property type="molecule type" value="Genomic_DNA"/>
</dbReference>
<dbReference type="PANTHER" id="PTHR12526:SF638">
    <property type="entry name" value="SPORE COAT PROTEIN SA"/>
    <property type="match status" value="1"/>
</dbReference>
<dbReference type="Gene3D" id="3.40.50.2000">
    <property type="entry name" value="Glycogen Phosphorylase B"/>
    <property type="match status" value="2"/>
</dbReference>
<name>A0A2M7JEV3_9BACT</name>